<dbReference type="EMBL" id="JAGTXB010000024">
    <property type="protein sequence ID" value="MBS0031633.1"/>
    <property type="molecule type" value="Genomic_DNA"/>
</dbReference>
<accession>A0ABS5J9A6</accession>
<organism evidence="1 2">
    <name type="scientific">Chitinophaga hostae</name>
    <dbReference type="NCBI Taxonomy" id="2831022"/>
    <lineage>
        <taxon>Bacteria</taxon>
        <taxon>Pseudomonadati</taxon>
        <taxon>Bacteroidota</taxon>
        <taxon>Chitinophagia</taxon>
        <taxon>Chitinophagales</taxon>
        <taxon>Chitinophagaceae</taxon>
        <taxon>Chitinophaga</taxon>
    </lineage>
</organism>
<gene>
    <name evidence="1" type="ORF">KE626_30160</name>
</gene>
<reference evidence="1 2" key="1">
    <citation type="submission" date="2021-04" db="EMBL/GenBank/DDBJ databases">
        <title>Chitinophaga sp. nov., isolated from the rhizosphere soil.</title>
        <authorList>
            <person name="He S."/>
        </authorList>
    </citation>
    <scope>NUCLEOTIDE SEQUENCE [LARGE SCALE GENOMIC DNA]</scope>
    <source>
        <strain evidence="1 2">2R12</strain>
    </source>
</reference>
<protein>
    <submittedName>
        <fullName evidence="1">Uncharacterized protein</fullName>
    </submittedName>
</protein>
<comment type="caution">
    <text evidence="1">The sequence shown here is derived from an EMBL/GenBank/DDBJ whole genome shotgun (WGS) entry which is preliminary data.</text>
</comment>
<keyword evidence="2" id="KW-1185">Reference proteome</keyword>
<dbReference type="Proteomes" id="UP000676386">
    <property type="component" value="Unassembled WGS sequence"/>
</dbReference>
<sequence length="243" mass="27181">MKPIIPFCCLLALWACNEGAKNNTVTDSVPLKPDTAVAPALRQDTAKALYISDLRKGDTLIPKKVYADTLTFIKYNDDGDDALFVCVKNKDTMALIFNAADAPALNNGDLVALQWKLDLYAPAGDPEFSYPSEYVVDYRLLQPGKVTRLKKNYALLKCSYSDKEVSDWGKTAIEEAVWYYIANTTDTVIRKTIDVEHAPLEYRIEQNNNGGNSSVNNIIFATTNQPVLKRMFFNVETPYSLSE</sequence>
<dbReference type="RefSeq" id="WP_211976797.1">
    <property type="nucleotide sequence ID" value="NZ_CBFHAM010000060.1"/>
</dbReference>
<name>A0ABS5J9A6_9BACT</name>
<evidence type="ECO:0000313" key="1">
    <source>
        <dbReference type="EMBL" id="MBS0031633.1"/>
    </source>
</evidence>
<proteinExistence type="predicted"/>
<evidence type="ECO:0000313" key="2">
    <source>
        <dbReference type="Proteomes" id="UP000676386"/>
    </source>
</evidence>